<feature type="compositionally biased region" description="Low complexity" evidence="1">
    <location>
        <begin position="102"/>
        <end position="122"/>
    </location>
</feature>
<feature type="compositionally biased region" description="Gly residues" evidence="1">
    <location>
        <begin position="318"/>
        <end position="331"/>
    </location>
</feature>
<feature type="compositionally biased region" description="Polar residues" evidence="1">
    <location>
        <begin position="302"/>
        <end position="315"/>
    </location>
</feature>
<feature type="compositionally biased region" description="Low complexity" evidence="1">
    <location>
        <begin position="376"/>
        <end position="393"/>
    </location>
</feature>
<evidence type="ECO:0000313" key="3">
    <source>
        <dbReference type="Proteomes" id="UP000030693"/>
    </source>
</evidence>
<sequence length="634" mass="61329">MGLGSRMSNLVRRMTRRRPEQQSAEGADAGPGDTGSRRGSDHAGSGPPAADLAPGSDGGGAKAIGSPGPSFGGSPGPSSAEGALSPSGSVATMPLSPGLGATGSSGDAPGPGSSASSLSLSAERPGGGGAHGAGRTVPRTTAVTGPPSPTADADARSAGRRHSVSHLVGRKLSMRRKSTISISGSSSLSMRRQSSSHLDAAGGGGLDANFDLGDIGTPPPGALRRGASLRRMSHDHHARSVHSSFTNLPDAVPANSGQAAGSAGPSKDSASMKRRPSQALASAAAAAFAAVASAAVPGVTGGSTYSSISTPTPRASSGRGGSFSGPTGGNGGDRRASIAPPRTKGDYSQFLLDPQAAAGGSRATSTENLHLAGRRASTASSSQLSLSSGPGAAAPGGGSSTSQPCLSASSAISIQCVQPPVTAAPVGGGAPGPSSDLLALTATPPLIASPGYQPEGARPAAGPSAAQPAIVPVTVSSGPAAIAPVTDALSPPSSAMPTSPVFDSPALCASETAVSSSPSAAPLRVNTAPASSSCLPEETPIAAEPAAAPTTEQPSFVNACAISFDITDVEPAITVAPPAAAAVAAATPPPAESPPSSPSAPSATEDMSDYEARMAARRARRESTRAALQALSAC</sequence>
<feature type="compositionally biased region" description="Basic residues" evidence="1">
    <location>
        <begin position="158"/>
        <end position="178"/>
    </location>
</feature>
<feature type="region of interest" description="Disordered" evidence="1">
    <location>
        <begin position="585"/>
        <end position="634"/>
    </location>
</feature>
<dbReference type="AlphaFoldDB" id="A0A058ZGH0"/>
<keyword evidence="3" id="KW-1185">Reference proteome</keyword>
<dbReference type="EMBL" id="KB932201">
    <property type="protein sequence ID" value="KCV73056.1"/>
    <property type="molecule type" value="Genomic_DNA"/>
</dbReference>
<accession>A0A058ZGH0</accession>
<evidence type="ECO:0000256" key="1">
    <source>
        <dbReference type="SAM" id="MobiDB-lite"/>
    </source>
</evidence>
<feature type="compositionally biased region" description="Low complexity" evidence="1">
    <location>
        <begin position="76"/>
        <end position="89"/>
    </location>
</feature>
<feature type="compositionally biased region" description="Low complexity" evidence="1">
    <location>
        <begin position="179"/>
        <end position="200"/>
    </location>
</feature>
<dbReference type="GeneID" id="20525327"/>
<proteinExistence type="predicted"/>
<feature type="region of interest" description="Disordered" evidence="1">
    <location>
        <begin position="302"/>
        <end position="405"/>
    </location>
</feature>
<feature type="region of interest" description="Disordered" evidence="1">
    <location>
        <begin position="231"/>
        <end position="275"/>
    </location>
</feature>
<gene>
    <name evidence="2" type="ORF">H696_00602</name>
</gene>
<feature type="compositionally biased region" description="Basic residues" evidence="1">
    <location>
        <begin position="231"/>
        <end position="240"/>
    </location>
</feature>
<dbReference type="RefSeq" id="XP_009492757.1">
    <property type="nucleotide sequence ID" value="XM_009494482.1"/>
</dbReference>
<evidence type="ECO:0000313" key="2">
    <source>
        <dbReference type="EMBL" id="KCV73056.1"/>
    </source>
</evidence>
<dbReference type="OMA" id="SHDHHAR"/>
<name>A0A058ZGH0_FONAL</name>
<dbReference type="Proteomes" id="UP000030693">
    <property type="component" value="Unassembled WGS sequence"/>
</dbReference>
<protein>
    <submittedName>
        <fullName evidence="2">Uncharacterized protein</fullName>
    </submittedName>
</protein>
<feature type="compositionally biased region" description="Pro residues" evidence="1">
    <location>
        <begin position="587"/>
        <end position="598"/>
    </location>
</feature>
<organism evidence="2">
    <name type="scientific">Fonticula alba</name>
    <name type="common">Slime mold</name>
    <dbReference type="NCBI Taxonomy" id="691883"/>
    <lineage>
        <taxon>Eukaryota</taxon>
        <taxon>Rotosphaerida</taxon>
        <taxon>Fonticulaceae</taxon>
        <taxon>Fonticula</taxon>
    </lineage>
</organism>
<feature type="region of interest" description="Disordered" evidence="1">
    <location>
        <begin position="1"/>
        <end position="206"/>
    </location>
</feature>
<feature type="region of interest" description="Disordered" evidence="1">
    <location>
        <begin position="513"/>
        <end position="536"/>
    </location>
</feature>
<reference evidence="2" key="1">
    <citation type="submission" date="2013-04" db="EMBL/GenBank/DDBJ databases">
        <title>The Genome Sequence of Fonticula alba ATCC 38817.</title>
        <authorList>
            <consortium name="The Broad Institute Genomics Platform"/>
            <person name="Russ C."/>
            <person name="Cuomo C."/>
            <person name="Burger G."/>
            <person name="Gray M.W."/>
            <person name="Holland P.W.H."/>
            <person name="King N."/>
            <person name="Lang F.B.F."/>
            <person name="Roger A.J."/>
            <person name="Ruiz-Trillo I."/>
            <person name="Brown M."/>
            <person name="Walker B."/>
            <person name="Young S."/>
            <person name="Zeng Q."/>
            <person name="Gargeya S."/>
            <person name="Fitzgerald M."/>
            <person name="Haas B."/>
            <person name="Abouelleil A."/>
            <person name="Allen A.W."/>
            <person name="Alvarado L."/>
            <person name="Arachchi H.M."/>
            <person name="Berlin A.M."/>
            <person name="Chapman S.B."/>
            <person name="Gainer-Dewar J."/>
            <person name="Goldberg J."/>
            <person name="Griggs A."/>
            <person name="Gujja S."/>
            <person name="Hansen M."/>
            <person name="Howarth C."/>
            <person name="Imamovic A."/>
            <person name="Ireland A."/>
            <person name="Larimer J."/>
            <person name="McCowan C."/>
            <person name="Murphy C."/>
            <person name="Pearson M."/>
            <person name="Poon T.W."/>
            <person name="Priest M."/>
            <person name="Roberts A."/>
            <person name="Saif S."/>
            <person name="Shea T."/>
            <person name="Sisk P."/>
            <person name="Sykes S."/>
            <person name="Wortman J."/>
            <person name="Nusbaum C."/>
            <person name="Birren B."/>
        </authorList>
    </citation>
    <scope>NUCLEOTIDE SEQUENCE [LARGE SCALE GENOMIC DNA]</scope>
    <source>
        <strain evidence="2">ATCC 38817</strain>
    </source>
</reference>